<evidence type="ECO:0000313" key="2">
    <source>
        <dbReference type="Proteomes" id="UP000824890"/>
    </source>
</evidence>
<evidence type="ECO:0000313" key="1">
    <source>
        <dbReference type="EMBL" id="KAH0928448.1"/>
    </source>
</evidence>
<organism evidence="1 2">
    <name type="scientific">Brassica napus</name>
    <name type="common">Rape</name>
    <dbReference type="NCBI Taxonomy" id="3708"/>
    <lineage>
        <taxon>Eukaryota</taxon>
        <taxon>Viridiplantae</taxon>
        <taxon>Streptophyta</taxon>
        <taxon>Embryophyta</taxon>
        <taxon>Tracheophyta</taxon>
        <taxon>Spermatophyta</taxon>
        <taxon>Magnoliopsida</taxon>
        <taxon>eudicotyledons</taxon>
        <taxon>Gunneridae</taxon>
        <taxon>Pentapetalae</taxon>
        <taxon>rosids</taxon>
        <taxon>malvids</taxon>
        <taxon>Brassicales</taxon>
        <taxon>Brassicaceae</taxon>
        <taxon>Brassiceae</taxon>
        <taxon>Brassica</taxon>
    </lineage>
</organism>
<dbReference type="PANTHER" id="PTHR33784:SF37">
    <property type="entry name" value="F-BOX DOMAIN-CONTAINING PROTEIN"/>
    <property type="match status" value="1"/>
</dbReference>
<dbReference type="EMBL" id="JAGKQM010000004">
    <property type="protein sequence ID" value="KAH0928448.1"/>
    <property type="molecule type" value="Genomic_DNA"/>
</dbReference>
<comment type="caution">
    <text evidence="1">The sequence shown here is derived from an EMBL/GenBank/DDBJ whole genome shotgun (WGS) entry which is preliminary data.</text>
</comment>
<keyword evidence="2" id="KW-1185">Reference proteome</keyword>
<gene>
    <name evidence="1" type="ORF">HID58_014175</name>
</gene>
<protein>
    <submittedName>
        <fullName evidence="1">Uncharacterized protein</fullName>
    </submittedName>
</protein>
<feature type="non-terminal residue" evidence="1">
    <location>
        <position position="1"/>
    </location>
</feature>
<accession>A0ABQ8DI89</accession>
<reference evidence="1 2" key="1">
    <citation type="submission" date="2021-05" db="EMBL/GenBank/DDBJ databases">
        <title>Genome Assembly of Synthetic Allotetraploid Brassica napus Reveals Homoeologous Exchanges between Subgenomes.</title>
        <authorList>
            <person name="Davis J.T."/>
        </authorList>
    </citation>
    <scope>NUCLEOTIDE SEQUENCE [LARGE SCALE GENOMIC DNA]</scope>
    <source>
        <strain evidence="2">cv. Da-Ae</strain>
        <tissue evidence="1">Seedling</tissue>
    </source>
</reference>
<dbReference type="InterPro" id="IPR040338">
    <property type="entry name" value="At1g67623-like"/>
</dbReference>
<name>A0ABQ8DI89_BRANA</name>
<sequence length="180" mass="20220">IQPMRTEKSCLLNSCLLEASIKSPLSGVATSHLRDFGCARIAFSGFNQIGREEYFYLSADLFNLNDWIDEANALRTFRLRCYQAGNLEAIYIRGHWGYEKPEVFMSLLERINPNVSHDYWCSAVIEPMDLEHSGHAIIVSGNSTSFDVGAGKPRSAEMRRATGLTHVEVLLELAFELLTS</sequence>
<dbReference type="PANTHER" id="PTHR33784">
    <property type="entry name" value="OS05G0482100 PROTEIN"/>
    <property type="match status" value="1"/>
</dbReference>
<dbReference type="Proteomes" id="UP000824890">
    <property type="component" value="Unassembled WGS sequence"/>
</dbReference>
<proteinExistence type="predicted"/>